<dbReference type="InterPro" id="IPR025714">
    <property type="entry name" value="Methyltranfer_dom"/>
</dbReference>
<dbReference type="GO" id="GO:0008168">
    <property type="term" value="F:methyltransferase activity"/>
    <property type="evidence" value="ECO:0007669"/>
    <property type="project" value="UniProtKB-KW"/>
</dbReference>
<dbReference type="InterPro" id="IPR029063">
    <property type="entry name" value="SAM-dependent_MTases_sf"/>
</dbReference>
<sequence length="187" mass="21467">MLKTIITKRLNRRAEQSNWQEVLNVLGKLNGKTIADIGSGGGFFTLKFSKAVGKQGKVYAIDNDKTKLEFIRSTIIEDKPSNIELILSSEKGISLAEDSVDLFFSRNSFHHIPNPTEYFSGVKKFLKNNGRIVIIDYKKTKKFHFINLFGHYSHEKDIVFSLENAGYKHIKRVFSLDDQSFNIFEKK</sequence>
<dbReference type="SUPFAM" id="SSF53335">
    <property type="entry name" value="S-adenosyl-L-methionine-dependent methyltransferases"/>
    <property type="match status" value="1"/>
</dbReference>
<dbReference type="CDD" id="cd02440">
    <property type="entry name" value="AdoMet_MTases"/>
    <property type="match status" value="1"/>
</dbReference>
<evidence type="ECO:0000259" key="1">
    <source>
        <dbReference type="Pfam" id="PF13847"/>
    </source>
</evidence>
<dbReference type="PANTHER" id="PTHR43861">
    <property type="entry name" value="TRANS-ACONITATE 2-METHYLTRANSFERASE-RELATED"/>
    <property type="match status" value="1"/>
</dbReference>
<keyword evidence="2" id="KW-0489">Methyltransferase</keyword>
<dbReference type="GO" id="GO:0032259">
    <property type="term" value="P:methylation"/>
    <property type="evidence" value="ECO:0007669"/>
    <property type="project" value="UniProtKB-KW"/>
</dbReference>
<evidence type="ECO:0000313" key="2">
    <source>
        <dbReference type="EMBL" id="PID58800.1"/>
    </source>
</evidence>
<proteinExistence type="predicted"/>
<dbReference type="Gene3D" id="3.40.50.150">
    <property type="entry name" value="Vaccinia Virus protein VP39"/>
    <property type="match status" value="1"/>
</dbReference>
<dbReference type="Pfam" id="PF13847">
    <property type="entry name" value="Methyltransf_31"/>
    <property type="match status" value="1"/>
</dbReference>
<protein>
    <submittedName>
        <fullName evidence="2">Methyltransferase type 11</fullName>
    </submittedName>
</protein>
<keyword evidence="2" id="KW-0808">Transferase</keyword>
<dbReference type="AlphaFoldDB" id="A0A2G6E9P9"/>
<comment type="caution">
    <text evidence="2">The sequence shown here is derived from an EMBL/GenBank/DDBJ whole genome shotgun (WGS) entry which is preliminary data.</text>
</comment>
<evidence type="ECO:0000313" key="3">
    <source>
        <dbReference type="Proteomes" id="UP000229740"/>
    </source>
</evidence>
<dbReference type="Proteomes" id="UP000229740">
    <property type="component" value="Unassembled WGS sequence"/>
</dbReference>
<name>A0A2G6E9P9_9BACT</name>
<dbReference type="EMBL" id="PDPS01000021">
    <property type="protein sequence ID" value="PID58800.1"/>
    <property type="molecule type" value="Genomic_DNA"/>
</dbReference>
<feature type="domain" description="Methyltransferase" evidence="1">
    <location>
        <begin position="30"/>
        <end position="139"/>
    </location>
</feature>
<organism evidence="2 3">
    <name type="scientific">candidate division KSB3 bacterium</name>
    <dbReference type="NCBI Taxonomy" id="2044937"/>
    <lineage>
        <taxon>Bacteria</taxon>
        <taxon>candidate division KSB3</taxon>
    </lineage>
</organism>
<accession>A0A2G6E9P9</accession>
<gene>
    <name evidence="2" type="ORF">CSB45_02025</name>
</gene>
<reference evidence="2 3" key="1">
    <citation type="submission" date="2017-10" db="EMBL/GenBank/DDBJ databases">
        <title>Novel microbial diversity and functional potential in the marine mammal oral microbiome.</title>
        <authorList>
            <person name="Dudek N.K."/>
            <person name="Sun C.L."/>
            <person name="Burstein D."/>
            <person name="Kantor R.S."/>
            <person name="Aliaga Goltsman D.S."/>
            <person name="Bik E.M."/>
            <person name="Thomas B.C."/>
            <person name="Banfield J.F."/>
            <person name="Relman D.A."/>
        </authorList>
    </citation>
    <scope>NUCLEOTIDE SEQUENCE [LARGE SCALE GENOMIC DNA]</scope>
    <source>
        <strain evidence="2">DOLZORAL124_49_17</strain>
    </source>
</reference>